<dbReference type="PIRSF" id="PIRSF002889">
    <property type="entry name" value="Rod_FlgB"/>
    <property type="match status" value="1"/>
</dbReference>
<dbReference type="PATRIC" id="fig|946483.4.peg.1324"/>
<evidence type="ECO:0000256" key="6">
    <source>
        <dbReference type="PIRNR" id="PIRNR002889"/>
    </source>
</evidence>
<evidence type="ECO:0000256" key="3">
    <source>
        <dbReference type="ARBA" id="ARBA00014376"/>
    </source>
</evidence>
<dbReference type="EMBL" id="CP004885">
    <property type="protein sequence ID" value="AGX87405.1"/>
    <property type="molecule type" value="Genomic_DNA"/>
</dbReference>
<protein>
    <recommendedName>
        <fullName evidence="3 6">Flagellar basal body rod protein FlgB</fullName>
    </recommendedName>
</protein>
<accession>U5N7Y3</accession>
<dbReference type="NCBIfam" id="TIGR01396">
    <property type="entry name" value="FlgB"/>
    <property type="match status" value="1"/>
</dbReference>
<evidence type="ECO:0000256" key="2">
    <source>
        <dbReference type="ARBA" id="ARBA00009677"/>
    </source>
</evidence>
<dbReference type="HOGENOM" id="CLU_125463_1_0_4"/>
<organism evidence="8 9">
    <name type="scientific">Candidatus Symbiobacter mobilis CR</name>
    <dbReference type="NCBI Taxonomy" id="946483"/>
    <lineage>
        <taxon>Bacteria</taxon>
        <taxon>Pseudomonadati</taxon>
        <taxon>Pseudomonadota</taxon>
        <taxon>Betaproteobacteria</taxon>
        <taxon>Burkholderiales</taxon>
        <taxon>Comamonadaceae</taxon>
    </lineage>
</organism>
<dbReference type="OrthoDB" id="9788334at2"/>
<evidence type="ECO:0000256" key="4">
    <source>
        <dbReference type="ARBA" id="ARBA00023143"/>
    </source>
</evidence>
<name>U5N7Y3_9BURK</name>
<sequence>MFAHLTSGLTLHTDALVLRSQRQRILASNIANVDTPGYVAKEFRFQEALAQSLPFSDSQLPGPQVHVALREPGLRTHASHLTIPGVEDSEIKGPSALTYALHSQPSADGNTVDLDRERASFLDNAVHYEATLRFINGSSKTMLSAIQGQ</sequence>
<feature type="domain" description="Flagellar basal body rod protein N-terminal" evidence="7">
    <location>
        <begin position="12"/>
        <end position="38"/>
    </location>
</feature>
<proteinExistence type="inferred from homology"/>
<dbReference type="PANTHER" id="PTHR30435:SF12">
    <property type="entry name" value="FLAGELLAR BASAL BODY ROD PROTEIN FLGB"/>
    <property type="match status" value="1"/>
</dbReference>
<evidence type="ECO:0000259" key="7">
    <source>
        <dbReference type="Pfam" id="PF00460"/>
    </source>
</evidence>
<dbReference type="RefSeq" id="WP_022772605.1">
    <property type="nucleotide sequence ID" value="NC_022576.1"/>
</dbReference>
<dbReference type="PANTHER" id="PTHR30435">
    <property type="entry name" value="FLAGELLAR PROTEIN"/>
    <property type="match status" value="1"/>
</dbReference>
<dbReference type="STRING" id="946483.Cenrod_1315"/>
<keyword evidence="8" id="KW-0969">Cilium</keyword>
<keyword evidence="8" id="KW-0966">Cell projection</keyword>
<keyword evidence="4 6" id="KW-0975">Bacterial flagellum</keyword>
<gene>
    <name evidence="8" type="primary">flgB</name>
    <name evidence="8" type="ORF">Cenrod_1315</name>
</gene>
<reference evidence="8 9" key="1">
    <citation type="journal article" date="2013" name="Genome Biol.">
        <title>Genomic analysis reveals key aspects of prokaryotic symbiosis in the phototrophic consortium "Chlorochromatium aggregatum".</title>
        <authorList>
            <person name="Liu Z."/>
            <person name="Muller J."/>
            <person name="Li T."/>
            <person name="Alvey R.M."/>
            <person name="Vogl K."/>
            <person name="Frigaard N.U."/>
            <person name="Rockwell N.C."/>
            <person name="Boyd E.S."/>
            <person name="Tomsho L.P."/>
            <person name="Schuster S.C."/>
            <person name="Henke P."/>
            <person name="Rohde M."/>
            <person name="Overmann J."/>
            <person name="Bryant D.A."/>
        </authorList>
    </citation>
    <scope>NUCLEOTIDE SEQUENCE [LARGE SCALE GENOMIC DNA]</scope>
    <source>
        <strain evidence="8">CR</strain>
    </source>
</reference>
<dbReference type="GO" id="GO:0030694">
    <property type="term" value="C:bacterial-type flagellum basal body, rod"/>
    <property type="evidence" value="ECO:0007669"/>
    <property type="project" value="InterPro"/>
</dbReference>
<evidence type="ECO:0000313" key="9">
    <source>
        <dbReference type="Proteomes" id="UP000017184"/>
    </source>
</evidence>
<keyword evidence="9" id="KW-1185">Reference proteome</keyword>
<dbReference type="KEGG" id="cbx:Cenrod_1315"/>
<dbReference type="Pfam" id="PF00460">
    <property type="entry name" value="Flg_bb_rod"/>
    <property type="match status" value="1"/>
</dbReference>
<evidence type="ECO:0000313" key="8">
    <source>
        <dbReference type="EMBL" id="AGX87405.1"/>
    </source>
</evidence>
<dbReference type="PROSITE" id="PS00588">
    <property type="entry name" value="FLAGELLA_BB_ROD"/>
    <property type="match status" value="1"/>
</dbReference>
<comment type="similarity">
    <text evidence="2 6">Belongs to the flagella basal body rod proteins family.</text>
</comment>
<comment type="subcellular location">
    <subcellularLocation>
        <location evidence="1 6">Bacterial flagellum basal body</location>
    </subcellularLocation>
</comment>
<dbReference type="Proteomes" id="UP000017184">
    <property type="component" value="Chromosome"/>
</dbReference>
<dbReference type="InterPro" id="IPR019776">
    <property type="entry name" value="Flagellar_basal_body_rod_CS"/>
</dbReference>
<evidence type="ECO:0000256" key="1">
    <source>
        <dbReference type="ARBA" id="ARBA00004117"/>
    </source>
</evidence>
<keyword evidence="8" id="KW-0282">Flagellum</keyword>
<comment type="subunit">
    <text evidence="6">The basal body constitutes a major portion of the flagellar organelle and consists of a number of rings mounted on a central rod.</text>
</comment>
<evidence type="ECO:0000256" key="5">
    <source>
        <dbReference type="ARBA" id="ARBA00024934"/>
    </source>
</evidence>
<comment type="function">
    <text evidence="5 6">Structural component of flagellum, the bacterial motility apparatus. Part of the rod structure of flagellar basal body.</text>
</comment>
<dbReference type="InterPro" id="IPR006300">
    <property type="entry name" value="FlgB"/>
</dbReference>
<dbReference type="InterPro" id="IPR001444">
    <property type="entry name" value="Flag_bb_rod_N"/>
</dbReference>
<dbReference type="AlphaFoldDB" id="U5N7Y3"/>
<dbReference type="eggNOG" id="COG1815">
    <property type="taxonomic scope" value="Bacteria"/>
</dbReference>
<dbReference type="GO" id="GO:0071973">
    <property type="term" value="P:bacterial-type flagellum-dependent cell motility"/>
    <property type="evidence" value="ECO:0007669"/>
    <property type="project" value="InterPro"/>
</dbReference>